<evidence type="ECO:0000313" key="2">
    <source>
        <dbReference type="EMBL" id="MFB9689483.1"/>
    </source>
</evidence>
<dbReference type="InterPro" id="IPR038020">
    <property type="entry name" value="MbtH-like_sf"/>
</dbReference>
<feature type="domain" description="MbtH-like" evidence="1">
    <location>
        <begin position="2"/>
        <end position="52"/>
    </location>
</feature>
<comment type="caution">
    <text evidence="2">The sequence shown here is derived from an EMBL/GenBank/DDBJ whole genome shotgun (WGS) entry which is preliminary data.</text>
</comment>
<reference evidence="2 3" key="1">
    <citation type="submission" date="2024-09" db="EMBL/GenBank/DDBJ databases">
        <authorList>
            <person name="Sun Q."/>
            <person name="Mori K."/>
        </authorList>
    </citation>
    <scope>NUCLEOTIDE SEQUENCE [LARGE SCALE GENOMIC DNA]</scope>
    <source>
        <strain evidence="2 3">JCM 13852</strain>
    </source>
</reference>
<dbReference type="Gene3D" id="3.90.820.10">
    <property type="entry name" value="Structural Genomics, Unknown Function 30-nov-00 1gh9 Mol_id"/>
    <property type="match status" value="1"/>
</dbReference>
<dbReference type="InterPro" id="IPR005153">
    <property type="entry name" value="MbtH-like_dom"/>
</dbReference>
<name>A0ABV5UDM0_9PSEU</name>
<evidence type="ECO:0000259" key="1">
    <source>
        <dbReference type="SMART" id="SM00923"/>
    </source>
</evidence>
<keyword evidence="3" id="KW-1185">Reference proteome</keyword>
<accession>A0ABV5UDM0</accession>
<dbReference type="SMART" id="SM00923">
    <property type="entry name" value="MbtH"/>
    <property type="match status" value="1"/>
</dbReference>
<protein>
    <submittedName>
        <fullName evidence="2">MbtH family protein</fullName>
    </submittedName>
</protein>
<dbReference type="PANTHER" id="PTHR38444:SF1">
    <property type="entry name" value="ENTEROBACTIN BIOSYNTHESIS PROTEIN YBDZ"/>
    <property type="match status" value="1"/>
</dbReference>
<organism evidence="2 3">
    <name type="scientific">Amycolatopsis plumensis</name>
    <dbReference type="NCBI Taxonomy" id="236508"/>
    <lineage>
        <taxon>Bacteria</taxon>
        <taxon>Bacillati</taxon>
        <taxon>Actinomycetota</taxon>
        <taxon>Actinomycetes</taxon>
        <taxon>Pseudonocardiales</taxon>
        <taxon>Pseudonocardiaceae</taxon>
        <taxon>Amycolatopsis</taxon>
    </lineage>
</organism>
<dbReference type="RefSeq" id="WP_378203300.1">
    <property type="nucleotide sequence ID" value="NZ_JBHMBK010000037.1"/>
</dbReference>
<dbReference type="InterPro" id="IPR037407">
    <property type="entry name" value="MLP_fam"/>
</dbReference>
<proteinExistence type="predicted"/>
<gene>
    <name evidence="2" type="ORF">ACFFTO_35375</name>
</gene>
<sequence>MNCFDDPDGAFLVLVNDEKRYSLWPDTLDVPAGWRVAEGPDSRDRCFAFIEANCAGDLAEPAAAGGDR</sequence>
<dbReference type="EMBL" id="JBHMBK010000037">
    <property type="protein sequence ID" value="MFB9689483.1"/>
    <property type="molecule type" value="Genomic_DNA"/>
</dbReference>
<dbReference type="Pfam" id="PF03621">
    <property type="entry name" value="MbtH"/>
    <property type="match status" value="1"/>
</dbReference>
<evidence type="ECO:0000313" key="3">
    <source>
        <dbReference type="Proteomes" id="UP001589535"/>
    </source>
</evidence>
<dbReference type="PANTHER" id="PTHR38444">
    <property type="entry name" value="ENTEROBACTIN BIOSYNTHESIS PROTEIN YBDZ"/>
    <property type="match status" value="1"/>
</dbReference>
<dbReference type="Proteomes" id="UP001589535">
    <property type="component" value="Unassembled WGS sequence"/>
</dbReference>
<dbReference type="SUPFAM" id="SSF160582">
    <property type="entry name" value="MbtH-like"/>
    <property type="match status" value="1"/>
</dbReference>